<gene>
    <name evidence="1" type="ORF">CBLFYP62_02418</name>
</gene>
<proteinExistence type="predicted"/>
<accession>A0A6N3F503</accession>
<dbReference type="InterPro" id="IPR006699">
    <property type="entry name" value="GlpP"/>
</dbReference>
<dbReference type="AlphaFoldDB" id="A0A6N3F503"/>
<dbReference type="EMBL" id="CACRTU010000024">
    <property type="protein sequence ID" value="VYU46966.1"/>
    <property type="molecule type" value="Genomic_DNA"/>
</dbReference>
<dbReference type="Pfam" id="PF04309">
    <property type="entry name" value="G3P_antiterm"/>
    <property type="match status" value="1"/>
</dbReference>
<dbReference type="InterPro" id="IPR013785">
    <property type="entry name" value="Aldolase_TIM"/>
</dbReference>
<dbReference type="PANTHER" id="PTHR35787">
    <property type="entry name" value="GLYCEROL UPTAKE OPERON ANTITERMINATOR REGULATORY PROTEIN"/>
    <property type="match status" value="1"/>
</dbReference>
<dbReference type="PANTHER" id="PTHR35787:SF1">
    <property type="entry name" value="GLYCEROL UPTAKE OPERON ANTITERMINATOR REGULATORY PROTEIN"/>
    <property type="match status" value="1"/>
</dbReference>
<evidence type="ECO:0000313" key="1">
    <source>
        <dbReference type="EMBL" id="VYU46966.1"/>
    </source>
</evidence>
<protein>
    <submittedName>
        <fullName evidence="1">Glycerol-3-phosphate responsive antiterminator</fullName>
    </submittedName>
</protein>
<name>A0A6N3F503_CLOBU</name>
<dbReference type="Gene3D" id="3.20.20.70">
    <property type="entry name" value="Aldolase class I"/>
    <property type="match status" value="1"/>
</dbReference>
<reference evidence="1" key="1">
    <citation type="submission" date="2019-11" db="EMBL/GenBank/DDBJ databases">
        <authorList>
            <person name="Feng L."/>
        </authorList>
    </citation>
    <scope>NUCLEOTIDE SEQUENCE</scope>
    <source>
        <strain evidence="1">CButyricumLFYP62</strain>
    </source>
</reference>
<sequence>MIVQVNNYIKGCKVGIKIILEDNPVIAAVKDEEQLKKALDSNVQIIFVLWGDLLNITKISEEIYSHNKVGILHIDLVEGLSNKEVVLKYLKEQTKFQGIISTKPQMVKYAKNMGLYAVQRVFLYDTISLNNAKKHIMNECDAIEMLPGIMPKVIKTISGHYPSKPIICGGLIESKDEVIQALSSGATCVSTTKEKIWDM</sequence>
<dbReference type="SUPFAM" id="SSF110391">
    <property type="entry name" value="GlpP-like"/>
    <property type="match status" value="1"/>
</dbReference>
<dbReference type="PIRSF" id="PIRSF016897">
    <property type="entry name" value="GlpP"/>
    <property type="match status" value="1"/>
</dbReference>
<dbReference type="GO" id="GO:0006355">
    <property type="term" value="P:regulation of DNA-templated transcription"/>
    <property type="evidence" value="ECO:0007669"/>
    <property type="project" value="InterPro"/>
</dbReference>
<organism evidence="1">
    <name type="scientific">Clostridium butyricum</name>
    <dbReference type="NCBI Taxonomy" id="1492"/>
    <lineage>
        <taxon>Bacteria</taxon>
        <taxon>Bacillati</taxon>
        <taxon>Bacillota</taxon>
        <taxon>Clostridia</taxon>
        <taxon>Eubacteriales</taxon>
        <taxon>Clostridiaceae</taxon>
        <taxon>Clostridium</taxon>
    </lineage>
</organism>
<dbReference type="GO" id="GO:0006071">
    <property type="term" value="P:glycerol metabolic process"/>
    <property type="evidence" value="ECO:0007669"/>
    <property type="project" value="InterPro"/>
</dbReference>